<organism evidence="2 3">
    <name type="scientific">Uncinula necator</name>
    <name type="common">Grape powdery mildew</name>
    <dbReference type="NCBI Taxonomy" id="52586"/>
    <lineage>
        <taxon>Eukaryota</taxon>
        <taxon>Fungi</taxon>
        <taxon>Dikarya</taxon>
        <taxon>Ascomycota</taxon>
        <taxon>Pezizomycotina</taxon>
        <taxon>Leotiomycetes</taxon>
        <taxon>Erysiphales</taxon>
        <taxon>Erysiphaceae</taxon>
        <taxon>Erysiphe</taxon>
    </lineage>
</organism>
<accession>A0A0B1P8S1</accession>
<dbReference type="Gene3D" id="1.20.1280.50">
    <property type="match status" value="1"/>
</dbReference>
<dbReference type="STRING" id="52586.A0A0B1P8S1"/>
<gene>
    <name evidence="2" type="ORF">EV44_g2694</name>
</gene>
<dbReference type="SMART" id="SM00256">
    <property type="entry name" value="FBOX"/>
    <property type="match status" value="1"/>
</dbReference>
<dbReference type="Pfam" id="PF12937">
    <property type="entry name" value="F-box-like"/>
    <property type="match status" value="1"/>
</dbReference>
<evidence type="ECO:0000259" key="1">
    <source>
        <dbReference type="PROSITE" id="PS50181"/>
    </source>
</evidence>
<dbReference type="CDD" id="cd09917">
    <property type="entry name" value="F-box_SF"/>
    <property type="match status" value="1"/>
</dbReference>
<dbReference type="SUPFAM" id="SSF81383">
    <property type="entry name" value="F-box domain"/>
    <property type="match status" value="1"/>
</dbReference>
<reference evidence="2 3" key="1">
    <citation type="journal article" date="2014" name="BMC Genomics">
        <title>Adaptive genomic structural variation in the grape powdery mildew pathogen, Erysiphe necator.</title>
        <authorList>
            <person name="Jones L."/>
            <person name="Riaz S."/>
            <person name="Morales-Cruz A."/>
            <person name="Amrine K.C."/>
            <person name="McGuire B."/>
            <person name="Gubler W.D."/>
            <person name="Walker M.A."/>
            <person name="Cantu D."/>
        </authorList>
    </citation>
    <scope>NUCLEOTIDE SEQUENCE [LARGE SCALE GENOMIC DNA]</scope>
    <source>
        <strain evidence="3">c</strain>
    </source>
</reference>
<comment type="caution">
    <text evidence="2">The sequence shown here is derived from an EMBL/GenBank/DDBJ whole genome shotgun (WGS) entry which is preliminary data.</text>
</comment>
<feature type="domain" description="F-box" evidence="1">
    <location>
        <begin position="11"/>
        <end position="61"/>
    </location>
</feature>
<sequence length="490" mass="57373">MEYIQSTTKFNNIFNKVPHELCLKIVDELYLEDLLRLRLVCQSWYQVFCSIDICVHAIKKYFSLPIDYYFQKSGHDYAELDDSKKKEEWLRKFIINRIRREHGIATRSFELDYNLWRGFFNFRYSNGRVVFQDEHGFTVEDLTTRQQFIFASPLHAVLLTNWQLSDRYLLVPFAIYSSGPISRELVAWDLASKRMHSIRIDEKVESLSAYQNQVGIVTVSSVDMTDSFESYVWQVGGALTRLQQIKHKRNSSEEKIVAIDIFFHIFEKDVIFLVYHSCMSSSFKTGKHGTRITVQCFEAGVHTQTQYETIYTSTKPEDHRSVTITNDNIICIEVWENPELGSNKDSYTHVTYDMGRRKFNRLEVHLHPISGRNLLEHKNLIWRDQIYNPFLEGIFGEMRELHVITLSKSLTDIWFGPSQSTCYTKLSFMKSSLLCSETRENCVSTKNLKIYDTPTGWSRRAWGDDSFLIANLGGSLRVWQFDNLGLEPSR</sequence>
<dbReference type="EMBL" id="JNVN01001265">
    <property type="protein sequence ID" value="KHJ33730.1"/>
    <property type="molecule type" value="Genomic_DNA"/>
</dbReference>
<dbReference type="PROSITE" id="PS50181">
    <property type="entry name" value="FBOX"/>
    <property type="match status" value="1"/>
</dbReference>
<keyword evidence="3" id="KW-1185">Reference proteome</keyword>
<evidence type="ECO:0000313" key="3">
    <source>
        <dbReference type="Proteomes" id="UP000030854"/>
    </source>
</evidence>
<dbReference type="AlphaFoldDB" id="A0A0B1P8S1"/>
<protein>
    <submittedName>
        <fullName evidence="2">Putative f-box domain protein</fullName>
    </submittedName>
</protein>
<name>A0A0B1P8S1_UNCNE</name>
<dbReference type="HOGENOM" id="CLU_556909_0_0_1"/>
<dbReference type="InterPro" id="IPR001810">
    <property type="entry name" value="F-box_dom"/>
</dbReference>
<dbReference type="Proteomes" id="UP000030854">
    <property type="component" value="Unassembled WGS sequence"/>
</dbReference>
<dbReference type="InterPro" id="IPR036047">
    <property type="entry name" value="F-box-like_dom_sf"/>
</dbReference>
<proteinExistence type="predicted"/>
<evidence type="ECO:0000313" key="2">
    <source>
        <dbReference type="EMBL" id="KHJ33730.1"/>
    </source>
</evidence>